<dbReference type="GO" id="GO:0046872">
    <property type="term" value="F:metal ion binding"/>
    <property type="evidence" value="ECO:0007669"/>
    <property type="project" value="UniProtKB-KW"/>
</dbReference>
<dbReference type="InterPro" id="IPR050231">
    <property type="entry name" value="Iron_ascorbate_oxido_reductase"/>
</dbReference>
<dbReference type="InterPro" id="IPR027443">
    <property type="entry name" value="IPNS-like_sf"/>
</dbReference>
<name>A0A9P8L6Z0_9PEZI</name>
<evidence type="ECO:0000256" key="1">
    <source>
        <dbReference type="ARBA" id="ARBA00008056"/>
    </source>
</evidence>
<comment type="caution">
    <text evidence="4">The sequence shown here is derived from an EMBL/GenBank/DDBJ whole genome shotgun (WGS) entry which is preliminary data.</text>
</comment>
<keyword evidence="2" id="KW-0479">Metal-binding</keyword>
<gene>
    <name evidence="4" type="ORF">FGG08_000286</name>
</gene>
<dbReference type="GO" id="GO:0016491">
    <property type="term" value="F:oxidoreductase activity"/>
    <property type="evidence" value="ECO:0007669"/>
    <property type="project" value="UniProtKB-KW"/>
</dbReference>
<keyword evidence="2" id="KW-0408">Iron</keyword>
<evidence type="ECO:0000313" key="4">
    <source>
        <dbReference type="EMBL" id="KAH0547561.1"/>
    </source>
</evidence>
<proteinExistence type="inferred from homology"/>
<keyword evidence="2" id="KW-0560">Oxidoreductase</keyword>
<dbReference type="Proteomes" id="UP000698800">
    <property type="component" value="Unassembled WGS sequence"/>
</dbReference>
<accession>A0A9P8L6Z0</accession>
<dbReference type="Gene3D" id="2.60.120.330">
    <property type="entry name" value="B-lactam Antibiotic, Isopenicillin N Synthase, Chain"/>
    <property type="match status" value="1"/>
</dbReference>
<dbReference type="PANTHER" id="PTHR47990">
    <property type="entry name" value="2-OXOGLUTARATE (2OG) AND FE(II)-DEPENDENT OXYGENASE SUPERFAMILY PROTEIN-RELATED"/>
    <property type="match status" value="1"/>
</dbReference>
<dbReference type="SUPFAM" id="SSF51197">
    <property type="entry name" value="Clavaminate synthase-like"/>
    <property type="match status" value="1"/>
</dbReference>
<reference evidence="4" key="1">
    <citation type="submission" date="2021-03" db="EMBL/GenBank/DDBJ databases">
        <title>Comparative genomics and phylogenomic investigation of the class Geoglossomycetes provide insights into ecological specialization and systematics.</title>
        <authorList>
            <person name="Melie T."/>
            <person name="Pirro S."/>
            <person name="Miller A.N."/>
            <person name="Quandt A."/>
        </authorList>
    </citation>
    <scope>NUCLEOTIDE SEQUENCE</scope>
    <source>
        <strain evidence="4">GBOQ0MN5Z8</strain>
    </source>
</reference>
<sequence>MSLSTELGVQIPVIDIANPTLKTGEELVDAAARYGFVFIRNQGSDISPPEIDKTFETVSTLRLDIPQFPKPRKTLDPKNQRRGDFKEAFNLGEFHGGKAQQPLPDVLIPHEAELGHFTDRCHELCMKILRLFALGLKISPDDGGEDWFLSRHDTSRGPSGSILRLLHYPALLDDADYIPDVDIRAGAHSDYGSITLLFQLPGQPGLEILTPPSTWSPVPVSPLTTASDPSPPILVNIGDLLSYWTNGLLKSTVHRVVFPPEARRGGEDRYSVAYFCHPVNDTKLVPVPSEAIKGLIGGDGAAGGADVMTADEYLKSRLAATYGWGGKK</sequence>
<comment type="similarity">
    <text evidence="1 2">Belongs to the iron/ascorbate-dependent oxidoreductase family.</text>
</comment>
<dbReference type="Pfam" id="PF03171">
    <property type="entry name" value="2OG-FeII_Oxy"/>
    <property type="match status" value="1"/>
</dbReference>
<dbReference type="InterPro" id="IPR005123">
    <property type="entry name" value="Oxoglu/Fe-dep_dioxygenase_dom"/>
</dbReference>
<feature type="domain" description="Fe2OG dioxygenase" evidence="3">
    <location>
        <begin position="158"/>
        <end position="278"/>
    </location>
</feature>
<evidence type="ECO:0000256" key="2">
    <source>
        <dbReference type="RuleBase" id="RU003682"/>
    </source>
</evidence>
<dbReference type="PROSITE" id="PS51471">
    <property type="entry name" value="FE2OG_OXY"/>
    <property type="match status" value="1"/>
</dbReference>
<keyword evidence="5" id="KW-1185">Reference proteome</keyword>
<dbReference type="InterPro" id="IPR044861">
    <property type="entry name" value="IPNS-like_FE2OG_OXY"/>
</dbReference>
<evidence type="ECO:0000313" key="5">
    <source>
        <dbReference type="Proteomes" id="UP000698800"/>
    </source>
</evidence>
<organism evidence="4 5">
    <name type="scientific">Glutinoglossum americanum</name>
    <dbReference type="NCBI Taxonomy" id="1670608"/>
    <lineage>
        <taxon>Eukaryota</taxon>
        <taxon>Fungi</taxon>
        <taxon>Dikarya</taxon>
        <taxon>Ascomycota</taxon>
        <taxon>Pezizomycotina</taxon>
        <taxon>Geoglossomycetes</taxon>
        <taxon>Geoglossales</taxon>
        <taxon>Geoglossaceae</taxon>
        <taxon>Glutinoglossum</taxon>
    </lineage>
</organism>
<evidence type="ECO:0000259" key="3">
    <source>
        <dbReference type="PROSITE" id="PS51471"/>
    </source>
</evidence>
<dbReference type="AlphaFoldDB" id="A0A9P8L6Z0"/>
<dbReference type="OrthoDB" id="406156at2759"/>
<dbReference type="EMBL" id="JAGHQL010000003">
    <property type="protein sequence ID" value="KAH0547561.1"/>
    <property type="molecule type" value="Genomic_DNA"/>
</dbReference>
<protein>
    <recommendedName>
        <fullName evidence="3">Fe2OG dioxygenase domain-containing protein</fullName>
    </recommendedName>
</protein>